<keyword evidence="5" id="KW-1185">Reference proteome</keyword>
<dbReference type="EMBL" id="CP034348">
    <property type="protein sequence ID" value="QGY00298.1"/>
    <property type="molecule type" value="Genomic_DNA"/>
</dbReference>
<evidence type="ECO:0000259" key="3">
    <source>
        <dbReference type="PROSITE" id="PS51186"/>
    </source>
</evidence>
<evidence type="ECO:0000256" key="1">
    <source>
        <dbReference type="ARBA" id="ARBA00022679"/>
    </source>
</evidence>
<feature type="domain" description="N-acetyltransferase" evidence="3">
    <location>
        <begin position="1"/>
        <end position="134"/>
    </location>
</feature>
<protein>
    <submittedName>
        <fullName evidence="4">GNAT family N-acetyltransferase</fullName>
    </submittedName>
</protein>
<organism evidence="4 5">
    <name type="scientific">Roseovarius faecimaris</name>
    <dbReference type="NCBI Taxonomy" id="2494550"/>
    <lineage>
        <taxon>Bacteria</taxon>
        <taxon>Pseudomonadati</taxon>
        <taxon>Pseudomonadota</taxon>
        <taxon>Alphaproteobacteria</taxon>
        <taxon>Rhodobacterales</taxon>
        <taxon>Roseobacteraceae</taxon>
        <taxon>Roseovarius</taxon>
    </lineage>
</organism>
<dbReference type="InterPro" id="IPR050680">
    <property type="entry name" value="YpeA/RimI_acetyltransf"/>
</dbReference>
<name>A0A6I6IXW0_9RHOB</name>
<dbReference type="Proteomes" id="UP000428330">
    <property type="component" value="Chromosome"/>
</dbReference>
<evidence type="ECO:0000313" key="5">
    <source>
        <dbReference type="Proteomes" id="UP000428330"/>
    </source>
</evidence>
<dbReference type="PROSITE" id="PS51186">
    <property type="entry name" value="GNAT"/>
    <property type="match status" value="1"/>
</dbReference>
<accession>A0A6I6IXW0</accession>
<dbReference type="InterPro" id="IPR000182">
    <property type="entry name" value="GNAT_dom"/>
</dbReference>
<evidence type="ECO:0000313" key="4">
    <source>
        <dbReference type="EMBL" id="QGY00298.1"/>
    </source>
</evidence>
<keyword evidence="2" id="KW-0012">Acyltransferase</keyword>
<dbReference type="PANTHER" id="PTHR43420">
    <property type="entry name" value="ACETYLTRANSFERASE"/>
    <property type="match status" value="1"/>
</dbReference>
<dbReference type="Gene3D" id="3.40.630.30">
    <property type="match status" value="1"/>
</dbReference>
<dbReference type="SUPFAM" id="SSF55729">
    <property type="entry name" value="Acyl-CoA N-acyltransferases (Nat)"/>
    <property type="match status" value="1"/>
</dbReference>
<gene>
    <name evidence="4" type="ORF">EI983_04635</name>
</gene>
<proteinExistence type="predicted"/>
<keyword evidence="1 4" id="KW-0808">Transferase</keyword>
<evidence type="ECO:0000256" key="2">
    <source>
        <dbReference type="ARBA" id="ARBA00023315"/>
    </source>
</evidence>
<sequence>MPGCLAALWAFSRRTPWLPRARAWWEDTLLMARLVRRGWVRFVRDAHGTAGFLARDGARIHALYVHPRARGQGLGRALLEDAKAGADRLELWVVHANASARRFYAAQGFEEVLCSQGLGNDENLPDVLMVWHRPQGQMP</sequence>
<dbReference type="AlphaFoldDB" id="A0A6I6IXW0"/>
<dbReference type="Pfam" id="PF13508">
    <property type="entry name" value="Acetyltransf_7"/>
    <property type="match status" value="1"/>
</dbReference>
<reference evidence="5" key="1">
    <citation type="submission" date="2018-12" db="EMBL/GenBank/DDBJ databases">
        <title>Complete genome sequence of Roseovarius sp. MME-070.</title>
        <authorList>
            <person name="Nam Y.-D."/>
            <person name="Kang J."/>
            <person name="Chung W.-H."/>
            <person name="Park Y.S."/>
        </authorList>
    </citation>
    <scope>NUCLEOTIDE SEQUENCE [LARGE SCALE GENOMIC DNA]</scope>
    <source>
        <strain evidence="5">MME-070</strain>
    </source>
</reference>
<dbReference type="OrthoDB" id="9797417at2"/>
<dbReference type="KEGG" id="rom:EI983_04635"/>
<dbReference type="PANTHER" id="PTHR43420:SF43">
    <property type="entry name" value="SPERMINE_SPERMIDINE ACETYLTRANSFERASE"/>
    <property type="match status" value="1"/>
</dbReference>
<dbReference type="GO" id="GO:0016747">
    <property type="term" value="F:acyltransferase activity, transferring groups other than amino-acyl groups"/>
    <property type="evidence" value="ECO:0007669"/>
    <property type="project" value="InterPro"/>
</dbReference>
<dbReference type="InterPro" id="IPR016181">
    <property type="entry name" value="Acyl_CoA_acyltransferase"/>
</dbReference>
<dbReference type="CDD" id="cd04301">
    <property type="entry name" value="NAT_SF"/>
    <property type="match status" value="1"/>
</dbReference>